<gene>
    <name evidence="17" type="primary">hppD</name>
    <name evidence="17" type="ORF">EJA03_09415</name>
</gene>
<dbReference type="InterPro" id="IPR004360">
    <property type="entry name" value="Glyas_Fos-R_dOase_dom"/>
</dbReference>
<evidence type="ECO:0000256" key="12">
    <source>
        <dbReference type="ARBA" id="ARBA00023004"/>
    </source>
</evidence>
<dbReference type="PIRSF" id="PIRSF009283">
    <property type="entry name" value="HPP_dOase"/>
    <property type="match status" value="1"/>
</dbReference>
<dbReference type="CDD" id="cd07250">
    <property type="entry name" value="HPPD_C_like"/>
    <property type="match status" value="1"/>
</dbReference>
<feature type="binding site" evidence="15">
    <location>
        <position position="207"/>
    </location>
    <ligand>
        <name>Fe cation</name>
        <dbReference type="ChEBI" id="CHEBI:24875"/>
    </ligand>
</feature>
<dbReference type="OrthoDB" id="9780241at2"/>
<evidence type="ECO:0000259" key="16">
    <source>
        <dbReference type="PROSITE" id="PS51819"/>
    </source>
</evidence>
<name>A0A427U3P2_9VIBR</name>
<dbReference type="Proteomes" id="UP000269041">
    <property type="component" value="Unassembled WGS sequence"/>
</dbReference>
<proteinExistence type="inferred from homology"/>
<protein>
    <submittedName>
        <fullName evidence="17">4-hydroxyphenylpyruvate dioxygenase</fullName>
        <ecNumber evidence="17">1.13.11.27</ecNumber>
    </submittedName>
</protein>
<dbReference type="FunFam" id="3.10.180.10:FF:000022">
    <property type="entry name" value="4-hydroxyphenylpyruvate dioxygenase"/>
    <property type="match status" value="1"/>
</dbReference>
<evidence type="ECO:0000256" key="7">
    <source>
        <dbReference type="ARBA" id="ARBA00022723"/>
    </source>
</evidence>
<dbReference type="InterPro" id="IPR041735">
    <property type="entry name" value="4OHPhenylPyrv_dOase_C"/>
</dbReference>
<comment type="cofactor">
    <cofactor evidence="15">
        <name>Fe cation</name>
        <dbReference type="ChEBI" id="CHEBI:24875"/>
    </cofactor>
    <text evidence="15">Binds 1 Fe cation per subunit.</text>
</comment>
<keyword evidence="12 15" id="KW-0408">Iron</keyword>
<organism evidence="17 18">
    <name type="scientific">Vibrio pectenicida</name>
    <dbReference type="NCBI Taxonomy" id="62763"/>
    <lineage>
        <taxon>Bacteria</taxon>
        <taxon>Pseudomonadati</taxon>
        <taxon>Pseudomonadota</taxon>
        <taxon>Gammaproteobacteria</taxon>
        <taxon>Vibrionales</taxon>
        <taxon>Vibrionaceae</taxon>
        <taxon>Vibrio</taxon>
    </lineage>
</organism>
<dbReference type="CDD" id="cd08342">
    <property type="entry name" value="HPPD_N_like"/>
    <property type="match status" value="1"/>
</dbReference>
<keyword evidence="17" id="KW-0670">Pyruvate</keyword>
<dbReference type="EMBL" id="RSFA01000036">
    <property type="protein sequence ID" value="RSD31280.1"/>
    <property type="molecule type" value="Genomic_DNA"/>
</dbReference>
<feature type="domain" description="VOC" evidence="16">
    <location>
        <begin position="204"/>
        <end position="363"/>
    </location>
</feature>
<evidence type="ECO:0000256" key="3">
    <source>
        <dbReference type="ARBA" id="ARBA00004496"/>
    </source>
</evidence>
<evidence type="ECO:0000256" key="6">
    <source>
        <dbReference type="ARBA" id="ARBA00022490"/>
    </source>
</evidence>
<feature type="domain" description="VOC" evidence="16">
    <location>
        <begin position="40"/>
        <end position="171"/>
    </location>
</feature>
<keyword evidence="8" id="KW-0677">Repeat</keyword>
<evidence type="ECO:0000256" key="4">
    <source>
        <dbReference type="ARBA" id="ARBA00005877"/>
    </source>
</evidence>
<keyword evidence="13" id="KW-0333">Golgi apparatus</keyword>
<dbReference type="GO" id="GO:0046872">
    <property type="term" value="F:metal ion binding"/>
    <property type="evidence" value="ECO:0007669"/>
    <property type="project" value="UniProtKB-KW"/>
</dbReference>
<dbReference type="PROSITE" id="PS51819">
    <property type="entry name" value="VOC"/>
    <property type="match status" value="2"/>
</dbReference>
<comment type="subunit">
    <text evidence="5">Homodimer.</text>
</comment>
<evidence type="ECO:0000256" key="13">
    <source>
        <dbReference type="ARBA" id="ARBA00023034"/>
    </source>
</evidence>
<evidence type="ECO:0000256" key="14">
    <source>
        <dbReference type="ARBA" id="ARBA00023136"/>
    </source>
</evidence>
<dbReference type="InterPro" id="IPR029068">
    <property type="entry name" value="Glyas_Bleomycin-R_OHBP_Dase"/>
</dbReference>
<keyword evidence="10 17" id="KW-0223">Dioxygenase</keyword>
<keyword evidence="9" id="KW-0256">Endoplasmic reticulum</keyword>
<evidence type="ECO:0000256" key="5">
    <source>
        <dbReference type="ARBA" id="ARBA00011738"/>
    </source>
</evidence>
<dbReference type="PANTHER" id="PTHR11959:SF1">
    <property type="entry name" value="4-HYDROXYPHENYLPYRUVATE DIOXYGENASE"/>
    <property type="match status" value="1"/>
</dbReference>
<feature type="binding site" evidence="15">
    <location>
        <position position="291"/>
    </location>
    <ligand>
        <name>Fe cation</name>
        <dbReference type="ChEBI" id="CHEBI:24875"/>
    </ligand>
</feature>
<evidence type="ECO:0000256" key="9">
    <source>
        <dbReference type="ARBA" id="ARBA00022824"/>
    </source>
</evidence>
<evidence type="ECO:0000313" key="17">
    <source>
        <dbReference type="EMBL" id="RSD31280.1"/>
    </source>
</evidence>
<accession>A0A427U3P2</accession>
<keyword evidence="7 15" id="KW-0479">Metal-binding</keyword>
<evidence type="ECO:0000256" key="11">
    <source>
        <dbReference type="ARBA" id="ARBA00023002"/>
    </source>
</evidence>
<evidence type="ECO:0000256" key="1">
    <source>
        <dbReference type="ARBA" id="ARBA00004395"/>
    </source>
</evidence>
<dbReference type="PANTHER" id="PTHR11959">
    <property type="entry name" value="4-HYDROXYPHENYLPYRUVATE DIOXYGENASE"/>
    <property type="match status" value="1"/>
</dbReference>
<dbReference type="InterPro" id="IPR005956">
    <property type="entry name" value="4OHPhenylPyrv_dOase"/>
</dbReference>
<dbReference type="GO" id="GO:0003868">
    <property type="term" value="F:4-hydroxyphenylpyruvate dioxygenase activity"/>
    <property type="evidence" value="ECO:0007669"/>
    <property type="project" value="UniProtKB-EC"/>
</dbReference>
<evidence type="ECO:0000313" key="18">
    <source>
        <dbReference type="Proteomes" id="UP000269041"/>
    </source>
</evidence>
<reference evidence="17 18" key="1">
    <citation type="submission" date="2018-12" db="EMBL/GenBank/DDBJ databases">
        <title>Genomic taxonomy of the Vibrionaceae family.</title>
        <authorList>
            <person name="Gomez-Gil B."/>
            <person name="Enciso-Ibarra K."/>
        </authorList>
    </citation>
    <scope>NUCLEOTIDE SEQUENCE [LARGE SCALE GENOMIC DNA]</scope>
    <source>
        <strain evidence="17 18">CAIM 594</strain>
    </source>
</reference>
<dbReference type="EC" id="1.13.11.27" evidence="17"/>
<keyword evidence="14" id="KW-0472">Membrane</keyword>
<evidence type="ECO:0000256" key="8">
    <source>
        <dbReference type="ARBA" id="ARBA00022737"/>
    </source>
</evidence>
<dbReference type="InterPro" id="IPR041736">
    <property type="entry name" value="4OHPhenylPyrv_dOase_N"/>
</dbReference>
<feature type="binding site" evidence="15">
    <location>
        <position position="374"/>
    </location>
    <ligand>
        <name>Fe cation</name>
        <dbReference type="ChEBI" id="CHEBI:24875"/>
    </ligand>
</feature>
<dbReference type="GO" id="GO:0006572">
    <property type="term" value="P:L-tyrosine catabolic process"/>
    <property type="evidence" value="ECO:0007669"/>
    <property type="project" value="TreeGrafter"/>
</dbReference>
<sequence length="406" mass="45681">MIKRCFMQDELSHISSLVGSDAGVKYSKSEQRPKCGEYFDFHHIEIWVSNAFQAKMFYETHLGFKCVAYAGLETGEKNFTAYVLQGEQAYIVVKSPLYPNDEIIAPFVKKHGDAVRDVAFCVENVQKTFEHAKASGAEVIQPPTFSEDDKGQVLIASVLAYGDTVHSFIQREQYRGLFLPGYQPIDPHLVNTFAESLPPVPMGRIDHVVANQPQGKMNEVVDFYTNSLSFRRFWSVDDKLLQTGTSGLNSIVVSDFDERIKIPVNQPSTRFDGRSQTQEFVDFHGCGGIQHIAICVGNLEQTVKSLKARGCYVLPVPCAYYDELQSALSENDLDLGISVDTMRELDIVVDYDDKGFILQIFTRPVESRPTLFFEFMQRNNHDGFGAGNFKSLFSAIEAQQKLRGTL</sequence>
<keyword evidence="6" id="KW-0963">Cytoplasm</keyword>
<dbReference type="Gene3D" id="3.10.180.10">
    <property type="entry name" value="2,3-Dihydroxybiphenyl 1,2-Dioxygenase, domain 1"/>
    <property type="match status" value="2"/>
</dbReference>
<dbReference type="AlphaFoldDB" id="A0A427U3P2"/>
<keyword evidence="11 17" id="KW-0560">Oxidoreductase</keyword>
<dbReference type="InterPro" id="IPR037523">
    <property type="entry name" value="VOC_core"/>
</dbReference>
<keyword evidence="18" id="KW-1185">Reference proteome</keyword>
<evidence type="ECO:0000256" key="2">
    <source>
        <dbReference type="ARBA" id="ARBA00004406"/>
    </source>
</evidence>
<evidence type="ECO:0000256" key="15">
    <source>
        <dbReference type="PIRSR" id="PIRSR009283-1"/>
    </source>
</evidence>
<dbReference type="NCBIfam" id="TIGR01263">
    <property type="entry name" value="4HPPD"/>
    <property type="match status" value="1"/>
</dbReference>
<comment type="subcellular location">
    <subcellularLocation>
        <location evidence="3">Cytoplasm</location>
    </subcellularLocation>
    <subcellularLocation>
        <location evidence="2">Endoplasmic reticulum membrane</location>
        <topology evidence="2">Peripheral membrane protein</topology>
    </subcellularLocation>
    <subcellularLocation>
        <location evidence="1">Golgi apparatus membrane</location>
        <topology evidence="1">Peripheral membrane protein</topology>
    </subcellularLocation>
</comment>
<comment type="caution">
    <text evidence="17">The sequence shown here is derived from an EMBL/GenBank/DDBJ whole genome shotgun (WGS) entry which is preliminary data.</text>
</comment>
<dbReference type="GO" id="GO:0042802">
    <property type="term" value="F:identical protein binding"/>
    <property type="evidence" value="ECO:0007669"/>
    <property type="project" value="UniProtKB-ARBA"/>
</dbReference>
<dbReference type="SUPFAM" id="SSF54593">
    <property type="entry name" value="Glyoxalase/Bleomycin resistance protein/Dihydroxybiphenyl dioxygenase"/>
    <property type="match status" value="1"/>
</dbReference>
<evidence type="ECO:0000256" key="10">
    <source>
        <dbReference type="ARBA" id="ARBA00022964"/>
    </source>
</evidence>
<dbReference type="Pfam" id="PF00903">
    <property type="entry name" value="Glyoxalase"/>
    <property type="match status" value="2"/>
</dbReference>
<comment type="similarity">
    <text evidence="4">Belongs to the 4HPPD family.</text>
</comment>
<dbReference type="GO" id="GO:0005737">
    <property type="term" value="C:cytoplasm"/>
    <property type="evidence" value="ECO:0007669"/>
    <property type="project" value="UniProtKB-SubCell"/>
</dbReference>